<name>A0A517WIM5_9PLAN</name>
<accession>A0A517WIM5</accession>
<proteinExistence type="predicted"/>
<dbReference type="AlphaFoldDB" id="A0A517WIM5"/>
<sequence>MSQIPIRTVSPELEIASYLMTILMSKGNAFSIGKMKIQPDLRPVIGTSQNEYTRCSGFRVLSLSNQVPLSCAAS</sequence>
<gene>
    <name evidence="1" type="ORF">V6x_48400</name>
</gene>
<dbReference type="Proteomes" id="UP000320722">
    <property type="component" value="Chromosome"/>
</dbReference>
<evidence type="ECO:0000313" key="1">
    <source>
        <dbReference type="EMBL" id="QDU05107.1"/>
    </source>
</evidence>
<protein>
    <submittedName>
        <fullName evidence="1">Uncharacterized protein</fullName>
    </submittedName>
</protein>
<evidence type="ECO:0000313" key="2">
    <source>
        <dbReference type="Proteomes" id="UP000320722"/>
    </source>
</evidence>
<dbReference type="EMBL" id="CP036347">
    <property type="protein sequence ID" value="QDU05107.1"/>
    <property type="molecule type" value="Genomic_DNA"/>
</dbReference>
<reference evidence="1 2" key="1">
    <citation type="submission" date="2019-02" db="EMBL/GenBank/DDBJ databases">
        <title>Deep-cultivation of Planctomycetes and their phenomic and genomic characterization uncovers novel biology.</title>
        <authorList>
            <person name="Wiegand S."/>
            <person name="Jogler M."/>
            <person name="Boedeker C."/>
            <person name="Pinto D."/>
            <person name="Vollmers J."/>
            <person name="Rivas-Marin E."/>
            <person name="Kohn T."/>
            <person name="Peeters S.H."/>
            <person name="Heuer A."/>
            <person name="Rast P."/>
            <person name="Oberbeckmann S."/>
            <person name="Bunk B."/>
            <person name="Jeske O."/>
            <person name="Meyerdierks A."/>
            <person name="Storesund J.E."/>
            <person name="Kallscheuer N."/>
            <person name="Luecker S."/>
            <person name="Lage O.M."/>
            <person name="Pohl T."/>
            <person name="Merkel B.J."/>
            <person name="Hornburger P."/>
            <person name="Mueller R.-W."/>
            <person name="Bruemmer F."/>
            <person name="Labrenz M."/>
            <person name="Spormann A.M."/>
            <person name="Op den Camp H."/>
            <person name="Overmann J."/>
            <person name="Amann R."/>
            <person name="Jetten M.S.M."/>
            <person name="Mascher T."/>
            <person name="Medema M.H."/>
            <person name="Devos D.P."/>
            <person name="Kaster A.-K."/>
            <person name="Ovreas L."/>
            <person name="Rohde M."/>
            <person name="Galperin M.Y."/>
            <person name="Jogler C."/>
        </authorList>
    </citation>
    <scope>NUCLEOTIDE SEQUENCE [LARGE SCALE GENOMIC DNA]</scope>
    <source>
        <strain evidence="1 2">V6</strain>
    </source>
</reference>
<organism evidence="1 2">
    <name type="scientific">Gimesia chilikensis</name>
    <dbReference type="NCBI Taxonomy" id="2605989"/>
    <lineage>
        <taxon>Bacteria</taxon>
        <taxon>Pseudomonadati</taxon>
        <taxon>Planctomycetota</taxon>
        <taxon>Planctomycetia</taxon>
        <taxon>Planctomycetales</taxon>
        <taxon>Planctomycetaceae</taxon>
        <taxon>Gimesia</taxon>
    </lineage>
</organism>